<organism evidence="2">
    <name type="scientific">Tanacetum cinerariifolium</name>
    <name type="common">Dalmatian daisy</name>
    <name type="synonym">Chrysanthemum cinerariifolium</name>
    <dbReference type="NCBI Taxonomy" id="118510"/>
    <lineage>
        <taxon>Eukaryota</taxon>
        <taxon>Viridiplantae</taxon>
        <taxon>Streptophyta</taxon>
        <taxon>Embryophyta</taxon>
        <taxon>Tracheophyta</taxon>
        <taxon>Spermatophyta</taxon>
        <taxon>Magnoliopsida</taxon>
        <taxon>eudicotyledons</taxon>
        <taxon>Gunneridae</taxon>
        <taxon>Pentapetalae</taxon>
        <taxon>asterids</taxon>
        <taxon>campanulids</taxon>
        <taxon>Asterales</taxon>
        <taxon>Asteraceae</taxon>
        <taxon>Asteroideae</taxon>
        <taxon>Anthemideae</taxon>
        <taxon>Anthemidinae</taxon>
        <taxon>Tanacetum</taxon>
    </lineage>
</organism>
<reference evidence="2" key="1">
    <citation type="journal article" date="2019" name="Sci. Rep.">
        <title>Draft genome of Tanacetum cinerariifolium, the natural source of mosquito coil.</title>
        <authorList>
            <person name="Yamashiro T."/>
            <person name="Shiraishi A."/>
            <person name="Satake H."/>
            <person name="Nakayama K."/>
        </authorList>
    </citation>
    <scope>NUCLEOTIDE SEQUENCE</scope>
</reference>
<evidence type="ECO:0000256" key="1">
    <source>
        <dbReference type="SAM" id="MobiDB-lite"/>
    </source>
</evidence>
<gene>
    <name evidence="2" type="ORF">Tci_898031</name>
</gene>
<name>A0A699URU8_TANCI</name>
<proteinExistence type="predicted"/>
<accession>A0A699URU8</accession>
<dbReference type="AlphaFoldDB" id="A0A699URU8"/>
<sequence length="106" mass="12038">SESDVLFIVQLRVAKLEKDVSNLKKIDLFAEALVALKTQVPSVIDNYLGSKVGDVFQKELKKYTADLIHKYSLQQIPKLPKKQTPTVDLEQESKKTPSEILKIKKE</sequence>
<protein>
    <submittedName>
        <fullName evidence="2">Uncharacterized protein</fullName>
    </submittedName>
</protein>
<feature type="non-terminal residue" evidence="2">
    <location>
        <position position="1"/>
    </location>
</feature>
<comment type="caution">
    <text evidence="2">The sequence shown here is derived from an EMBL/GenBank/DDBJ whole genome shotgun (WGS) entry which is preliminary data.</text>
</comment>
<feature type="compositionally biased region" description="Basic and acidic residues" evidence="1">
    <location>
        <begin position="91"/>
        <end position="106"/>
    </location>
</feature>
<dbReference type="EMBL" id="BKCJ011365497">
    <property type="protein sequence ID" value="GFD26062.1"/>
    <property type="molecule type" value="Genomic_DNA"/>
</dbReference>
<evidence type="ECO:0000313" key="2">
    <source>
        <dbReference type="EMBL" id="GFD26062.1"/>
    </source>
</evidence>
<feature type="region of interest" description="Disordered" evidence="1">
    <location>
        <begin position="80"/>
        <end position="106"/>
    </location>
</feature>